<feature type="region of interest" description="Disordered" evidence="1">
    <location>
        <begin position="104"/>
        <end position="207"/>
    </location>
</feature>
<feature type="compositionally biased region" description="Basic and acidic residues" evidence="1">
    <location>
        <begin position="167"/>
        <end position="180"/>
    </location>
</feature>
<evidence type="ECO:0000313" key="3">
    <source>
        <dbReference type="Proteomes" id="UP000240542"/>
    </source>
</evidence>
<evidence type="ECO:0000256" key="1">
    <source>
        <dbReference type="SAM" id="MobiDB-lite"/>
    </source>
</evidence>
<dbReference type="OrthoDB" id="3436968at2"/>
<dbReference type="EMBL" id="PYGA01000010">
    <property type="protein sequence ID" value="PSK96834.1"/>
    <property type="molecule type" value="Genomic_DNA"/>
</dbReference>
<accession>A0A2P8DHY4</accession>
<sequence>MVQFLVVTGLLILAFGIFGTWALVQWTKKPKKFFRSGHADPAREEFTPEEKGTHAPQTVEVDQGGSPMTATIDEQAAALIQGQPHNAGPLTTSVDDQAAKLIDEEVKGAPDPADGLADEGRRRYDGPGAPRRAEPARPSEPDAGRDRTGPGSPGPEGTGGTDGTDPGDEHADGSPRDQPHDWSTGGFSDSRVDWSGHGFTSGEQHDR</sequence>
<feature type="compositionally biased region" description="Basic and acidic residues" evidence="1">
    <location>
        <begin position="118"/>
        <end position="148"/>
    </location>
</feature>
<dbReference type="RefSeq" id="WP_106583726.1">
    <property type="nucleotide sequence ID" value="NZ_PYGA01000010.1"/>
</dbReference>
<reference evidence="2 3" key="1">
    <citation type="submission" date="2018-03" db="EMBL/GenBank/DDBJ databases">
        <title>Genomic Encyclopedia of Archaeal and Bacterial Type Strains, Phase II (KMG-II): from individual species to whole genera.</title>
        <authorList>
            <person name="Goeker M."/>
        </authorList>
    </citation>
    <scope>NUCLEOTIDE SEQUENCE [LARGE SCALE GENOMIC DNA]</scope>
    <source>
        <strain evidence="2 3">DSM 45312</strain>
    </source>
</reference>
<name>A0A2P8DHY4_9ACTN</name>
<keyword evidence="3" id="KW-1185">Reference proteome</keyword>
<gene>
    <name evidence="2" type="ORF">CLV63_110131</name>
</gene>
<dbReference type="AlphaFoldDB" id="A0A2P8DHY4"/>
<feature type="region of interest" description="Disordered" evidence="1">
    <location>
        <begin position="34"/>
        <end position="67"/>
    </location>
</feature>
<evidence type="ECO:0000313" key="2">
    <source>
        <dbReference type="EMBL" id="PSK96834.1"/>
    </source>
</evidence>
<dbReference type="Proteomes" id="UP000240542">
    <property type="component" value="Unassembled WGS sequence"/>
</dbReference>
<comment type="caution">
    <text evidence="2">The sequence shown here is derived from an EMBL/GenBank/DDBJ whole genome shotgun (WGS) entry which is preliminary data.</text>
</comment>
<proteinExistence type="predicted"/>
<protein>
    <submittedName>
        <fullName evidence="2">Uncharacterized protein</fullName>
    </submittedName>
</protein>
<organism evidence="2 3">
    <name type="scientific">Murinocardiopsis flavida</name>
    <dbReference type="NCBI Taxonomy" id="645275"/>
    <lineage>
        <taxon>Bacteria</taxon>
        <taxon>Bacillati</taxon>
        <taxon>Actinomycetota</taxon>
        <taxon>Actinomycetes</taxon>
        <taxon>Streptosporangiales</taxon>
        <taxon>Nocardiopsidaceae</taxon>
        <taxon>Murinocardiopsis</taxon>
    </lineage>
</organism>
<feature type="compositionally biased region" description="Basic and acidic residues" evidence="1">
    <location>
        <begin position="37"/>
        <end position="53"/>
    </location>
</feature>